<evidence type="ECO:0000313" key="4">
    <source>
        <dbReference type="Proteomes" id="UP000183410"/>
    </source>
</evidence>
<reference evidence="4" key="1">
    <citation type="submission" date="2016-10" db="EMBL/GenBank/DDBJ databases">
        <authorList>
            <person name="Varghese N."/>
            <person name="Submissions S."/>
        </authorList>
    </citation>
    <scope>NUCLEOTIDE SEQUENCE [LARGE SCALE GENOMIC DNA]</scope>
    <source>
        <strain evidence="4">CGMCC 1.10223</strain>
    </source>
</reference>
<dbReference type="Proteomes" id="UP000183410">
    <property type="component" value="Unassembled WGS sequence"/>
</dbReference>
<dbReference type="EMBL" id="FONN01000008">
    <property type="protein sequence ID" value="SFE85194.1"/>
    <property type="molecule type" value="Genomic_DNA"/>
</dbReference>
<organism evidence="3 4">
    <name type="scientific">Paenibacillus algorifonticola</name>
    <dbReference type="NCBI Taxonomy" id="684063"/>
    <lineage>
        <taxon>Bacteria</taxon>
        <taxon>Bacillati</taxon>
        <taxon>Bacillota</taxon>
        <taxon>Bacilli</taxon>
        <taxon>Bacillales</taxon>
        <taxon>Paenibacillaceae</taxon>
        <taxon>Paenibacillus</taxon>
    </lineage>
</organism>
<gene>
    <name evidence="3" type="ORF">SAMN04487969_10828</name>
</gene>
<dbReference type="CDD" id="cd06223">
    <property type="entry name" value="PRTases_typeI"/>
    <property type="match status" value="1"/>
</dbReference>
<dbReference type="InterPro" id="IPR000836">
    <property type="entry name" value="PRTase_dom"/>
</dbReference>
<sequence>MKNNILSPYSQARSKHTYNIVDDLKVTVTVTANPFGLSPDTLFAMAARMNKKRAFLFVSKVLGKHLPVNPYTSLLSGAALSLLLYKRYAADEQQHFLANELLDAAIEGLTRPKRSEQVYHQVIDAKLKLPEQALFIGFAETATALGHSMFRVFGADCTYLHTTREQIPAMESLISFEEEHSHAVAHRCYALDAAFFNGNEPIVLVDDELTTGKTALNIIRDIQRQFPRQQYIVASLLDWRTEADEQRFAEAAQELGVSIEVLSLMKGAIETEGSSPEQVAAGAQTQAETTASSRLNKVYLDELFELASYSSVDSAGAVNASPYVAGTGRFGVHSSDNGTLDASVAEAGAKLRSFRAGERTLCLGTGEFMYIPMRIAAELGQGVFYHSTTRSPVHPIDKPDYAIKSGQAFPSPEDEQVRNFFYNVGALQYDDCFIFTERDWPEDRLAPLLSALQACGFGQINVIICGPQTDGQKEEKA</sequence>
<proteinExistence type="predicted"/>
<feature type="domain" description="TRSP" evidence="1">
    <location>
        <begin position="327"/>
        <end position="452"/>
    </location>
</feature>
<dbReference type="RefSeq" id="WP_082110614.1">
    <property type="nucleotide sequence ID" value="NZ_FONN01000008.1"/>
</dbReference>
<protein>
    <submittedName>
        <fullName evidence="3">TRSP domain C terminus to PRTase_2</fullName>
    </submittedName>
</protein>
<evidence type="ECO:0000313" key="3">
    <source>
        <dbReference type="EMBL" id="SFE85194.1"/>
    </source>
</evidence>
<dbReference type="InterPro" id="IPR029057">
    <property type="entry name" value="PRTase-like"/>
</dbReference>
<dbReference type="Pfam" id="PF12500">
    <property type="entry name" value="TRSP"/>
    <property type="match status" value="1"/>
</dbReference>
<dbReference type="AlphaFoldDB" id="A0A1I2DX31"/>
<dbReference type="SUPFAM" id="SSF53271">
    <property type="entry name" value="PRTase-like"/>
    <property type="match status" value="1"/>
</dbReference>
<evidence type="ECO:0000259" key="1">
    <source>
        <dbReference type="Pfam" id="PF12500"/>
    </source>
</evidence>
<accession>A0A1I2DX31</accession>
<dbReference type="Pfam" id="PF15609">
    <property type="entry name" value="PRTase_2"/>
    <property type="match status" value="1"/>
</dbReference>
<dbReference type="InterPro" id="IPR041688">
    <property type="entry name" value="PRTase_2"/>
</dbReference>
<dbReference type="InterPro" id="IPR011214">
    <property type="entry name" value="UCP020967"/>
</dbReference>
<feature type="domain" description="Orotate phosphoribosyltransferase-like" evidence="2">
    <location>
        <begin position="42"/>
        <end position="267"/>
    </location>
</feature>
<keyword evidence="4" id="KW-1185">Reference proteome</keyword>
<name>A0A1I2DX31_9BACL</name>
<dbReference type="PIRSF" id="PIRSF020967">
    <property type="entry name" value="UCP020967"/>
    <property type="match status" value="1"/>
</dbReference>
<evidence type="ECO:0000259" key="2">
    <source>
        <dbReference type="Pfam" id="PF15609"/>
    </source>
</evidence>
<dbReference type="InterPro" id="IPR022537">
    <property type="entry name" value="TRSP_dom"/>
</dbReference>